<evidence type="ECO:0000256" key="6">
    <source>
        <dbReference type="ARBA" id="ARBA00023242"/>
    </source>
</evidence>
<evidence type="ECO:0000256" key="7">
    <source>
        <dbReference type="SAM" id="MobiDB-lite"/>
    </source>
</evidence>
<dbReference type="InterPro" id="IPR038324">
    <property type="entry name" value="Rpb4/RPC9_sf"/>
</dbReference>
<gene>
    <name evidence="8" type="ORF">DEBR0S6_05006G</name>
</gene>
<evidence type="ECO:0000256" key="3">
    <source>
        <dbReference type="ARBA" id="ARBA00016672"/>
    </source>
</evidence>
<evidence type="ECO:0000256" key="4">
    <source>
        <dbReference type="ARBA" id="ARBA00022478"/>
    </source>
</evidence>
<dbReference type="GO" id="GO:0000166">
    <property type="term" value="F:nucleotide binding"/>
    <property type="evidence" value="ECO:0007669"/>
    <property type="project" value="InterPro"/>
</dbReference>
<dbReference type="PANTHER" id="PTHR15561">
    <property type="entry name" value="CALCITONIN GENE-RELATED PEPTIDE-RECEPTOR COMPONENT PROTEIN"/>
    <property type="match status" value="1"/>
</dbReference>
<keyword evidence="9" id="KW-1185">Reference proteome</keyword>
<evidence type="ECO:0000256" key="5">
    <source>
        <dbReference type="ARBA" id="ARBA00023163"/>
    </source>
</evidence>
<dbReference type="AlphaFoldDB" id="A0A7D9H6X4"/>
<dbReference type="GO" id="GO:0005666">
    <property type="term" value="C:RNA polymerase III complex"/>
    <property type="evidence" value="ECO:0007669"/>
    <property type="project" value="InterPro"/>
</dbReference>
<keyword evidence="6" id="KW-0539">Nucleus</keyword>
<comment type="subcellular location">
    <subcellularLocation>
        <location evidence="1">Nucleus</location>
    </subcellularLocation>
</comment>
<dbReference type="Gene3D" id="1.20.1250.40">
    <property type="match status" value="1"/>
</dbReference>
<dbReference type="Proteomes" id="UP000478008">
    <property type="component" value="Unassembled WGS sequence"/>
</dbReference>
<comment type="similarity">
    <text evidence="2">Belongs to the eukaryotic RPC9 RNA polymerase subunit family.</text>
</comment>
<evidence type="ECO:0000256" key="1">
    <source>
        <dbReference type="ARBA" id="ARBA00004123"/>
    </source>
</evidence>
<accession>A0A7D9H6X4</accession>
<dbReference type="InterPro" id="IPR005574">
    <property type="entry name" value="Rpb4/RPC9"/>
</dbReference>
<name>A0A7D9H6X4_DEKBR</name>
<organism evidence="8 9">
    <name type="scientific">Dekkera bruxellensis</name>
    <name type="common">Brettanomyces custersii</name>
    <dbReference type="NCBI Taxonomy" id="5007"/>
    <lineage>
        <taxon>Eukaryota</taxon>
        <taxon>Fungi</taxon>
        <taxon>Dikarya</taxon>
        <taxon>Ascomycota</taxon>
        <taxon>Saccharomycotina</taxon>
        <taxon>Pichiomycetes</taxon>
        <taxon>Pichiales</taxon>
        <taxon>Pichiaceae</taxon>
        <taxon>Brettanomyces</taxon>
    </lineage>
</organism>
<keyword evidence="5" id="KW-0804">Transcription</keyword>
<reference evidence="8 9" key="1">
    <citation type="submission" date="2019-07" db="EMBL/GenBank/DDBJ databases">
        <authorList>
            <person name="Friedrich A."/>
            <person name="Schacherer J."/>
        </authorList>
    </citation>
    <scope>NUCLEOTIDE SEQUENCE [LARGE SCALE GENOMIC DNA]</scope>
</reference>
<dbReference type="InterPro" id="IPR010997">
    <property type="entry name" value="HRDC-like_sf"/>
</dbReference>
<dbReference type="Pfam" id="PF03874">
    <property type="entry name" value="RNA_pol_Rpb4"/>
    <property type="match status" value="1"/>
</dbReference>
<evidence type="ECO:0000313" key="8">
    <source>
        <dbReference type="EMBL" id="VUG19985.1"/>
    </source>
</evidence>
<proteinExistence type="inferred from homology"/>
<protein>
    <recommendedName>
        <fullName evidence="3">DNA-directed RNA polymerase III subunit RPC9</fullName>
    </recommendedName>
</protein>
<feature type="compositionally biased region" description="Acidic residues" evidence="7">
    <location>
        <begin position="145"/>
        <end position="180"/>
    </location>
</feature>
<dbReference type="GO" id="GO:0006384">
    <property type="term" value="P:transcription initiation at RNA polymerase III promoter"/>
    <property type="evidence" value="ECO:0007669"/>
    <property type="project" value="InterPro"/>
</dbReference>
<dbReference type="SUPFAM" id="SSF47819">
    <property type="entry name" value="HRDC-like"/>
    <property type="match status" value="1"/>
</dbReference>
<dbReference type="EMBL" id="CABFWN010000006">
    <property type="protein sequence ID" value="VUG19985.1"/>
    <property type="molecule type" value="Genomic_DNA"/>
</dbReference>
<evidence type="ECO:0000313" key="9">
    <source>
        <dbReference type="Proteomes" id="UP000478008"/>
    </source>
</evidence>
<feature type="region of interest" description="Disordered" evidence="7">
    <location>
        <begin position="135"/>
        <end position="205"/>
    </location>
</feature>
<dbReference type="InterPro" id="IPR038846">
    <property type="entry name" value="RPC9"/>
</dbReference>
<sequence length="205" mass="23569">MKIEVPRDKLLSNYEVYQHLAKIQDKNAWFFTVPETKTKSGKKKKRRNIDSLIDLEIITKDLSRYLVQNNQSNDTQVQSVINLVLGLNMYKLEMIEKLQILNILPRSMVLLYAIIEDCDQRFSEEECEDLLSLVNSSFPLPDKEEGADEDDAGEENEDEQMDDAEGEENGATVEEDEEAFENINGDLQHEAPGLKPAKKEEEEED</sequence>
<dbReference type="PANTHER" id="PTHR15561:SF0">
    <property type="entry name" value="DNA-DIRECTED RNA POLYMERASE III SUBUNIT RPC9"/>
    <property type="match status" value="1"/>
</dbReference>
<keyword evidence="4" id="KW-0240">DNA-directed RNA polymerase</keyword>
<evidence type="ECO:0000256" key="2">
    <source>
        <dbReference type="ARBA" id="ARBA00006898"/>
    </source>
</evidence>